<feature type="domain" description="Homeobox" evidence="12">
    <location>
        <begin position="134"/>
        <end position="194"/>
    </location>
</feature>
<evidence type="ECO:0000313" key="14">
    <source>
        <dbReference type="Proteomes" id="UP001166093"/>
    </source>
</evidence>
<proteinExistence type="inferred from homology"/>
<dbReference type="InterPro" id="IPR001356">
    <property type="entry name" value="HD"/>
</dbReference>
<evidence type="ECO:0000256" key="11">
    <source>
        <dbReference type="SAM" id="MobiDB-lite"/>
    </source>
</evidence>
<sequence length="378" mass="43628">MFPSPMTSTPFSVKDILNLEQNQSQMASLEVSSRLDSALSPSSCMLATFKQEAYTEIPSAASLFNEDFAQTKDTKNTCLNYADTFYGKNFLEMNVNKDVKLDTFEGNKKKEIYSAHKDTEDEEKGEETDRPRQRKRRKPRVLFSQAQVYELERRFKQQKYLSAPERDHLASVLKLTSTQVKIWFQNRRYKCKRQRQDQTLEMVGIPPPRRIAAQVYELERRFKQQKYLSAPERDHLASVLKLTSTQVKIWFQNRRYKCKRQRQDQTLEMVGIPPPRRIAVPVLVRDGKPCIADTAYSTSYNVGINHYTYNAYPTFTNYTNPTCNTNYACNYPATAMQTMQSSPASNNYINFGVGDLNNVPSQFQSGNGVSTLHGIRAW</sequence>
<comment type="caution">
    <text evidence="13">The sequence shown here is derived from an EMBL/GenBank/DDBJ whole genome shotgun (WGS) entry which is preliminary data.</text>
</comment>
<feature type="domain" description="Homeobox" evidence="12">
    <location>
        <begin position="214"/>
        <end position="261"/>
    </location>
</feature>
<dbReference type="Pfam" id="PF00046">
    <property type="entry name" value="Homeodomain"/>
    <property type="match status" value="2"/>
</dbReference>
<reference evidence="13" key="1">
    <citation type="journal article" date="2021" name="Cell">
        <title>Tracing the genetic footprints of vertebrate landing in non-teleost ray-finned fishes.</title>
        <authorList>
            <person name="Bi X."/>
            <person name="Wang K."/>
            <person name="Yang L."/>
            <person name="Pan H."/>
            <person name="Jiang H."/>
            <person name="Wei Q."/>
            <person name="Fang M."/>
            <person name="Yu H."/>
            <person name="Zhu C."/>
            <person name="Cai Y."/>
            <person name="He Y."/>
            <person name="Gan X."/>
            <person name="Zeng H."/>
            <person name="Yu D."/>
            <person name="Zhu Y."/>
            <person name="Jiang H."/>
            <person name="Qiu Q."/>
            <person name="Yang H."/>
            <person name="Zhang Y.E."/>
            <person name="Wang W."/>
            <person name="Zhu M."/>
            <person name="He S."/>
            <person name="Zhang G."/>
        </authorList>
    </citation>
    <scope>NUCLEOTIDE SEQUENCE</scope>
    <source>
        <strain evidence="13">Pddl_001</strain>
    </source>
</reference>
<evidence type="ECO:0000256" key="7">
    <source>
        <dbReference type="ARBA" id="ARBA00023242"/>
    </source>
</evidence>
<evidence type="ECO:0000259" key="12">
    <source>
        <dbReference type="PROSITE" id="PS50071"/>
    </source>
</evidence>
<keyword evidence="6 9" id="KW-0371">Homeobox</keyword>
<comment type="subcellular location">
    <subcellularLocation>
        <location evidence="1 9 10">Nucleus</location>
    </subcellularLocation>
</comment>
<evidence type="ECO:0000256" key="8">
    <source>
        <dbReference type="ARBA" id="ARBA00032979"/>
    </source>
</evidence>
<evidence type="ECO:0000256" key="2">
    <source>
        <dbReference type="ARBA" id="ARBA00005661"/>
    </source>
</evidence>
<organism evidence="13 14">
    <name type="scientific">Polyodon spathula</name>
    <name type="common">North American paddlefish</name>
    <name type="synonym">Squalus spathula</name>
    <dbReference type="NCBI Taxonomy" id="7913"/>
    <lineage>
        <taxon>Eukaryota</taxon>
        <taxon>Metazoa</taxon>
        <taxon>Chordata</taxon>
        <taxon>Craniata</taxon>
        <taxon>Vertebrata</taxon>
        <taxon>Euteleostomi</taxon>
        <taxon>Actinopterygii</taxon>
        <taxon>Chondrostei</taxon>
        <taxon>Acipenseriformes</taxon>
        <taxon>Polyodontidae</taxon>
        <taxon>Polyodon</taxon>
    </lineage>
</organism>
<evidence type="ECO:0000256" key="10">
    <source>
        <dbReference type="RuleBase" id="RU000682"/>
    </source>
</evidence>
<feature type="non-terminal residue" evidence="13">
    <location>
        <position position="378"/>
    </location>
</feature>
<dbReference type="Gene3D" id="1.10.10.60">
    <property type="entry name" value="Homeodomain-like"/>
    <property type="match status" value="2"/>
</dbReference>
<dbReference type="EMBL" id="JAAWVQ010034012">
    <property type="protein sequence ID" value="MBN3273736.1"/>
    <property type="molecule type" value="Genomic_DNA"/>
</dbReference>
<evidence type="ECO:0000256" key="6">
    <source>
        <dbReference type="ARBA" id="ARBA00023155"/>
    </source>
</evidence>
<keyword evidence="5 9" id="KW-0238">DNA-binding</keyword>
<keyword evidence="4" id="KW-0217">Developmental protein</keyword>
<evidence type="ECO:0000256" key="3">
    <source>
        <dbReference type="ARBA" id="ARBA00014179"/>
    </source>
</evidence>
<name>A0ABS2XHI4_POLSP</name>
<accession>A0ABS2XHI4</accession>
<evidence type="ECO:0000256" key="9">
    <source>
        <dbReference type="PROSITE-ProRule" id="PRU00108"/>
    </source>
</evidence>
<dbReference type="CDD" id="cd00086">
    <property type="entry name" value="homeodomain"/>
    <property type="match status" value="2"/>
</dbReference>
<dbReference type="PANTHER" id="PTHR24340">
    <property type="entry name" value="HOMEOBOX PROTEIN NKX"/>
    <property type="match status" value="1"/>
</dbReference>
<evidence type="ECO:0000256" key="1">
    <source>
        <dbReference type="ARBA" id="ARBA00004123"/>
    </source>
</evidence>
<comment type="similarity">
    <text evidence="2">Belongs to the NK-2 homeobox family.</text>
</comment>
<feature type="non-terminal residue" evidence="13">
    <location>
        <position position="1"/>
    </location>
</feature>
<feature type="DNA-binding region" description="Homeobox" evidence="9">
    <location>
        <begin position="136"/>
        <end position="195"/>
    </location>
</feature>
<dbReference type="SUPFAM" id="SSF46689">
    <property type="entry name" value="Homeodomain-like"/>
    <property type="match status" value="2"/>
</dbReference>
<evidence type="ECO:0000256" key="5">
    <source>
        <dbReference type="ARBA" id="ARBA00023125"/>
    </source>
</evidence>
<keyword evidence="14" id="KW-1185">Reference proteome</keyword>
<evidence type="ECO:0000313" key="13">
    <source>
        <dbReference type="EMBL" id="MBN3273736.1"/>
    </source>
</evidence>
<gene>
    <name evidence="13" type="primary">Nkx2.5_0</name>
    <name evidence="13" type="ORF">GTO93_0012515</name>
</gene>
<evidence type="ECO:0000256" key="4">
    <source>
        <dbReference type="ARBA" id="ARBA00022473"/>
    </source>
</evidence>
<protein>
    <recommendedName>
        <fullName evidence="3">Homeobox protein Nkx-2.5</fullName>
    </recommendedName>
    <alternativeName>
        <fullName evidence="8">Homeobox protein NK-2 homolog E</fullName>
    </alternativeName>
</protein>
<dbReference type="PRINTS" id="PR00024">
    <property type="entry name" value="HOMEOBOX"/>
</dbReference>
<dbReference type="PANTHER" id="PTHR24340:SF28">
    <property type="entry name" value="HOMEOBOX PROTEIN NKX-2.5"/>
    <property type="match status" value="1"/>
</dbReference>
<feature type="DNA-binding region" description="Homeobox" evidence="9">
    <location>
        <begin position="216"/>
        <end position="262"/>
    </location>
</feature>
<dbReference type="PROSITE" id="PS50071">
    <property type="entry name" value="HOMEOBOX_2"/>
    <property type="match status" value="2"/>
</dbReference>
<dbReference type="InterPro" id="IPR050394">
    <property type="entry name" value="Homeobox_NK-like"/>
</dbReference>
<feature type="region of interest" description="Disordered" evidence="11">
    <location>
        <begin position="112"/>
        <end position="139"/>
    </location>
</feature>
<dbReference type="SMART" id="SM00389">
    <property type="entry name" value="HOX"/>
    <property type="match status" value="2"/>
</dbReference>
<dbReference type="Proteomes" id="UP001166093">
    <property type="component" value="Unassembled WGS sequence"/>
</dbReference>
<dbReference type="PROSITE" id="PS00027">
    <property type="entry name" value="HOMEOBOX_1"/>
    <property type="match status" value="2"/>
</dbReference>
<dbReference type="InterPro" id="IPR009057">
    <property type="entry name" value="Homeodomain-like_sf"/>
</dbReference>
<dbReference type="InterPro" id="IPR017970">
    <property type="entry name" value="Homeobox_CS"/>
</dbReference>
<keyword evidence="7 9" id="KW-0539">Nucleus</keyword>
<dbReference type="InterPro" id="IPR020479">
    <property type="entry name" value="HD_metazoa"/>
</dbReference>